<dbReference type="Proteomes" id="UP001501237">
    <property type="component" value="Unassembled WGS sequence"/>
</dbReference>
<feature type="transmembrane region" description="Helical" evidence="1">
    <location>
        <begin position="46"/>
        <end position="68"/>
    </location>
</feature>
<feature type="transmembrane region" description="Helical" evidence="1">
    <location>
        <begin position="201"/>
        <end position="221"/>
    </location>
</feature>
<accession>A0ABP6QLD6</accession>
<dbReference type="EMBL" id="BAAAUV010000033">
    <property type="protein sequence ID" value="GAA3237504.1"/>
    <property type="molecule type" value="Genomic_DNA"/>
</dbReference>
<evidence type="ECO:0000256" key="1">
    <source>
        <dbReference type="SAM" id="Phobius"/>
    </source>
</evidence>
<feature type="transmembrane region" description="Helical" evidence="1">
    <location>
        <begin position="89"/>
        <end position="107"/>
    </location>
</feature>
<feature type="transmembrane region" description="Helical" evidence="1">
    <location>
        <begin position="233"/>
        <end position="255"/>
    </location>
</feature>
<keyword evidence="1" id="KW-1133">Transmembrane helix</keyword>
<evidence type="ECO:0000313" key="2">
    <source>
        <dbReference type="EMBL" id="GAA3237504.1"/>
    </source>
</evidence>
<comment type="caution">
    <text evidence="2">The sequence shown here is derived from an EMBL/GenBank/DDBJ whole genome shotgun (WGS) entry which is preliminary data.</text>
</comment>
<protein>
    <recommendedName>
        <fullName evidence="4">YndJ-like protein</fullName>
    </recommendedName>
</protein>
<reference evidence="3" key="1">
    <citation type="journal article" date="2019" name="Int. J. Syst. Evol. Microbiol.">
        <title>The Global Catalogue of Microorganisms (GCM) 10K type strain sequencing project: providing services to taxonomists for standard genome sequencing and annotation.</title>
        <authorList>
            <consortium name="The Broad Institute Genomics Platform"/>
            <consortium name="The Broad Institute Genome Sequencing Center for Infectious Disease"/>
            <person name="Wu L."/>
            <person name="Ma J."/>
        </authorList>
    </citation>
    <scope>NUCLEOTIDE SEQUENCE [LARGE SCALE GENOMIC DNA]</scope>
    <source>
        <strain evidence="3">JCM 9377</strain>
    </source>
</reference>
<keyword evidence="1" id="KW-0472">Membrane</keyword>
<sequence>MIPLVNLLIAVGMLAVVPLGLALIEDGGRLRPLWYAGALPGALALWLPRGALAVALAALYAAATAVLASRALPRAIAALSSREDAAREAAVATALAAPVVAGVALVAERGGYALFGYDPVILRLTVAHFHFAGFAAALVAGLVARADGGRLGTFAAWSVPAGTLAVLSGYFVSQWAEFAGAVVLTCGMWAVAAVSLRGGVWLRVSGAVLAGAMVPALWYALGEASGLPHPGLAWTAATHGVANALGFGLCGMIGWRMTKEPVL</sequence>
<feature type="transmembrane region" description="Helical" evidence="1">
    <location>
        <begin position="127"/>
        <end position="144"/>
    </location>
</feature>
<dbReference type="Pfam" id="PF14158">
    <property type="entry name" value="YndJ"/>
    <property type="match status" value="1"/>
</dbReference>
<keyword evidence="3" id="KW-1185">Reference proteome</keyword>
<evidence type="ECO:0000313" key="3">
    <source>
        <dbReference type="Proteomes" id="UP001501237"/>
    </source>
</evidence>
<proteinExistence type="predicted"/>
<name>A0ABP6QLD6_9ACTN</name>
<keyword evidence="1" id="KW-0812">Transmembrane</keyword>
<evidence type="ECO:0008006" key="4">
    <source>
        <dbReference type="Google" id="ProtNLM"/>
    </source>
</evidence>
<feature type="transmembrane region" description="Helical" evidence="1">
    <location>
        <begin position="151"/>
        <end position="172"/>
    </location>
</feature>
<organism evidence="2 3">
    <name type="scientific">Actinocorallia longicatena</name>
    <dbReference type="NCBI Taxonomy" id="111803"/>
    <lineage>
        <taxon>Bacteria</taxon>
        <taxon>Bacillati</taxon>
        <taxon>Actinomycetota</taxon>
        <taxon>Actinomycetes</taxon>
        <taxon>Streptosporangiales</taxon>
        <taxon>Thermomonosporaceae</taxon>
        <taxon>Actinocorallia</taxon>
    </lineage>
</organism>
<gene>
    <name evidence="2" type="ORF">GCM10010468_72430</name>
</gene>
<feature type="transmembrane region" description="Helical" evidence="1">
    <location>
        <begin position="178"/>
        <end position="196"/>
    </location>
</feature>
<dbReference type="InterPro" id="IPR025450">
    <property type="entry name" value="YndJ-like"/>
</dbReference>